<reference evidence="3 4" key="1">
    <citation type="submission" date="2016-03" db="EMBL/GenBank/DDBJ databases">
        <title>Niastella vici sp. nov., isolated from farmland soil.</title>
        <authorList>
            <person name="Chen L."/>
            <person name="Wang D."/>
            <person name="Yang S."/>
            <person name="Wang G."/>
        </authorList>
    </citation>
    <scope>NUCLEOTIDE SEQUENCE [LARGE SCALE GENOMIC DNA]</scope>
    <source>
        <strain evidence="3 4">DJ57</strain>
    </source>
</reference>
<evidence type="ECO:0000313" key="4">
    <source>
        <dbReference type="Proteomes" id="UP000192796"/>
    </source>
</evidence>
<accession>A0A1V9FYR9</accession>
<dbReference type="InterPro" id="IPR029058">
    <property type="entry name" value="AB_hydrolase_fold"/>
</dbReference>
<dbReference type="PROSITE" id="PS51257">
    <property type="entry name" value="PROKAR_LIPOPROTEIN"/>
    <property type="match status" value="1"/>
</dbReference>
<dbReference type="PANTHER" id="PTHR48081">
    <property type="entry name" value="AB HYDROLASE SUPERFAMILY PROTEIN C4A8.06C"/>
    <property type="match status" value="1"/>
</dbReference>
<dbReference type="STRING" id="1703345.A3860_24300"/>
<keyword evidence="4" id="KW-1185">Reference proteome</keyword>
<keyword evidence="1" id="KW-0378">Hydrolase</keyword>
<dbReference type="Gene3D" id="3.40.50.1820">
    <property type="entry name" value="alpha/beta hydrolase"/>
    <property type="match status" value="1"/>
</dbReference>
<gene>
    <name evidence="3" type="ORF">A3860_24300</name>
</gene>
<dbReference type="InterPro" id="IPR049492">
    <property type="entry name" value="BD-FAE-like_dom"/>
</dbReference>
<dbReference type="Proteomes" id="UP000192796">
    <property type="component" value="Unassembled WGS sequence"/>
</dbReference>
<name>A0A1V9FYR9_9BACT</name>
<dbReference type="InterPro" id="IPR050300">
    <property type="entry name" value="GDXG_lipolytic_enzyme"/>
</dbReference>
<evidence type="ECO:0000259" key="2">
    <source>
        <dbReference type="Pfam" id="PF20434"/>
    </source>
</evidence>
<proteinExistence type="predicted"/>
<dbReference type="EMBL" id="LVYD01000045">
    <property type="protein sequence ID" value="OQP63467.1"/>
    <property type="molecule type" value="Genomic_DNA"/>
</dbReference>
<dbReference type="AlphaFoldDB" id="A0A1V9FYR9"/>
<evidence type="ECO:0000256" key="1">
    <source>
        <dbReference type="ARBA" id="ARBA00022801"/>
    </source>
</evidence>
<sequence length="279" mass="30704">MQRLLLLSLLFLVIACKKEDSGNNNNVEQTYMDVSYGTDAKQKMDVYLPANRDTNNTKLMMLIHGGAWIEGDKADFSIPDIKKLLPEYAFANINYRLYSNGQNKFPAQEEDVKAAISFLLSKKAEYKFSKKIVLLGASAGAHLALLQGYKYASMMAPKAIISYFGPTDLAYLYNHPAQAALPNVLALIIGFTPTQNISIYNASSPINYVTSTSAPTLLLQGDADMLVPVDQANLLKNKLNTAGVTNQVVIYPGEQHGFSPTAMDDSYKKIISFLQANVQ</sequence>
<dbReference type="GO" id="GO:0016787">
    <property type="term" value="F:hydrolase activity"/>
    <property type="evidence" value="ECO:0007669"/>
    <property type="project" value="UniProtKB-KW"/>
</dbReference>
<protein>
    <recommendedName>
        <fullName evidence="2">BD-FAE-like domain-containing protein</fullName>
    </recommendedName>
</protein>
<feature type="domain" description="BD-FAE-like" evidence="2">
    <location>
        <begin position="44"/>
        <end position="239"/>
    </location>
</feature>
<dbReference type="SUPFAM" id="SSF53474">
    <property type="entry name" value="alpha/beta-Hydrolases"/>
    <property type="match status" value="1"/>
</dbReference>
<dbReference type="OrthoDB" id="9777975at2"/>
<comment type="caution">
    <text evidence="3">The sequence shown here is derived from an EMBL/GenBank/DDBJ whole genome shotgun (WGS) entry which is preliminary data.</text>
</comment>
<dbReference type="RefSeq" id="WP_081147731.1">
    <property type="nucleotide sequence ID" value="NZ_LVYD01000045.1"/>
</dbReference>
<dbReference type="Pfam" id="PF20434">
    <property type="entry name" value="BD-FAE"/>
    <property type="match status" value="1"/>
</dbReference>
<evidence type="ECO:0000313" key="3">
    <source>
        <dbReference type="EMBL" id="OQP63467.1"/>
    </source>
</evidence>
<organism evidence="3 4">
    <name type="scientific">Niastella vici</name>
    <dbReference type="NCBI Taxonomy" id="1703345"/>
    <lineage>
        <taxon>Bacteria</taxon>
        <taxon>Pseudomonadati</taxon>
        <taxon>Bacteroidota</taxon>
        <taxon>Chitinophagia</taxon>
        <taxon>Chitinophagales</taxon>
        <taxon>Chitinophagaceae</taxon>
        <taxon>Niastella</taxon>
    </lineage>
</organism>